<dbReference type="AlphaFoldDB" id="A0A930VI98"/>
<accession>A0A930VI98</accession>
<sequence length="229" mass="25416">MSRLLALFVVVVLTAGCSAQADPAAPSGGPATEPSPRAAPYRIDRLHALSAVRSLRVPGFKRVLVCPTRRPAPCRREGTERSRWLVGTQLHGASLPGGNGLGELVTTIVTAWPSAARASSYADRLTKQLRRYDGDYDILLRKTGSRRYIPADRGKGELHDVAYSEWRGTVLRRLFHYVFDDLSSSSTVAGGRVVLSRGRYVLDLEWVARNQRTDRRLSQLPRRLLQALR</sequence>
<name>A0A930VI98_9ACTN</name>
<comment type="caution">
    <text evidence="2">The sequence shown here is derived from an EMBL/GenBank/DDBJ whole genome shotgun (WGS) entry which is preliminary data.</text>
</comment>
<evidence type="ECO:0008006" key="4">
    <source>
        <dbReference type="Google" id="ProtNLM"/>
    </source>
</evidence>
<dbReference type="RefSeq" id="WP_194696196.1">
    <property type="nucleotide sequence ID" value="NZ_JADKPO010000011.1"/>
</dbReference>
<dbReference type="Proteomes" id="UP000660668">
    <property type="component" value="Unassembled WGS sequence"/>
</dbReference>
<evidence type="ECO:0000256" key="1">
    <source>
        <dbReference type="SAM" id="SignalP"/>
    </source>
</evidence>
<dbReference type="PROSITE" id="PS51257">
    <property type="entry name" value="PROKAR_LIPOPROTEIN"/>
    <property type="match status" value="1"/>
</dbReference>
<evidence type="ECO:0000313" key="3">
    <source>
        <dbReference type="Proteomes" id="UP000660668"/>
    </source>
</evidence>
<keyword evidence="3" id="KW-1185">Reference proteome</keyword>
<protein>
    <recommendedName>
        <fullName evidence="4">Lipoprotein</fullName>
    </recommendedName>
</protein>
<feature type="signal peptide" evidence="1">
    <location>
        <begin position="1"/>
        <end position="21"/>
    </location>
</feature>
<organism evidence="2 3">
    <name type="scientific">Nocardioides agariphilus</name>
    <dbReference type="NCBI Taxonomy" id="433664"/>
    <lineage>
        <taxon>Bacteria</taxon>
        <taxon>Bacillati</taxon>
        <taxon>Actinomycetota</taxon>
        <taxon>Actinomycetes</taxon>
        <taxon>Propionibacteriales</taxon>
        <taxon>Nocardioidaceae</taxon>
        <taxon>Nocardioides</taxon>
    </lineage>
</organism>
<evidence type="ECO:0000313" key="2">
    <source>
        <dbReference type="EMBL" id="MBF4768039.1"/>
    </source>
</evidence>
<proteinExistence type="predicted"/>
<dbReference type="EMBL" id="JADKPO010000011">
    <property type="protein sequence ID" value="MBF4768039.1"/>
    <property type="molecule type" value="Genomic_DNA"/>
</dbReference>
<gene>
    <name evidence="2" type="ORF">ISU10_09695</name>
</gene>
<feature type="chain" id="PRO_5037864582" description="Lipoprotein" evidence="1">
    <location>
        <begin position="22"/>
        <end position="229"/>
    </location>
</feature>
<keyword evidence="1" id="KW-0732">Signal</keyword>
<reference evidence="2" key="1">
    <citation type="submission" date="2020-11" db="EMBL/GenBank/DDBJ databases">
        <title>Nocardioides cynanchi sp. nov., isolated from soil of rhizosphere of Cynanchum wilfordii.</title>
        <authorList>
            <person name="Lee J.-S."/>
            <person name="Suh M.K."/>
            <person name="Kim J.-S."/>
        </authorList>
    </citation>
    <scope>NUCLEOTIDE SEQUENCE</scope>
    <source>
        <strain evidence="2">KCTC 19276</strain>
    </source>
</reference>